<dbReference type="Gene3D" id="1.20.1560.10">
    <property type="entry name" value="ABC transporter type 1, transmembrane domain"/>
    <property type="match status" value="1"/>
</dbReference>
<dbReference type="InterPro" id="IPR003593">
    <property type="entry name" value="AAA+_ATPase"/>
</dbReference>
<dbReference type="AlphaFoldDB" id="A0A2R4MGL3"/>
<dbReference type="FunFam" id="1.20.1560.10:FF:000070">
    <property type="entry name" value="Multidrug ABC transporter ATP-binding protein"/>
    <property type="match status" value="1"/>
</dbReference>
<dbReference type="RefSeq" id="WP_117396128.1">
    <property type="nucleotide sequence ID" value="NZ_CP021330.1"/>
</dbReference>
<evidence type="ECO:0000313" key="12">
    <source>
        <dbReference type="EMBL" id="AVX05105.1"/>
    </source>
</evidence>
<evidence type="ECO:0000256" key="9">
    <source>
        <dbReference type="SAM" id="Phobius"/>
    </source>
</evidence>
<dbReference type="PROSITE" id="PS00211">
    <property type="entry name" value="ABC_TRANSPORTER_1"/>
    <property type="match status" value="1"/>
</dbReference>
<evidence type="ECO:0000256" key="2">
    <source>
        <dbReference type="ARBA" id="ARBA00005417"/>
    </source>
</evidence>
<feature type="transmembrane region" description="Helical" evidence="9">
    <location>
        <begin position="188"/>
        <end position="207"/>
    </location>
</feature>
<sequence length="621" mass="69669">MIRRIFDWFERRVEPFPAKEPQLPPKTLVAFCRHYSKGLELWLVLMALGAAILAILEVALFGFLGNVIDWLSTSNPETFLQDEWPTLLMMAAIILVIKPATAAFSSFVMHQTLLGNFPMRIRWDVHGYLIRQSMTYFQDEFAGRIATKLMQTSLAVRETVMKILDILVYISVYFIGILFVMASADWRLMAPFAVWLVVYITVMRYFVPRMRDVSQKQADARSVMTGRIVDSYTNIATVKLFSHSGREASYARDGMDGFLQTVYKQMRLGASLDIIIDGLNSLLLFSVGAMGIYLWLNGVMTPGPVAIGIGIVLRIWGMSHWIMWEMSALFENIGTVQDGINSISLPRLVSDKKGAKPIGKVDGDIKFNNVTFNYGAEKGIITNLNLHIRQGQKVGLVGRSGAGKSTLVNILLRFYDVERGTIMIDGKDISEVQQDTLREQLAMVTQDTSLLHRSVRENLLYGRPDATEEMMIAAAKKAKAHEFILDLVDPQGRRGYDAHVGERGVKLSGGQRQRVAIARVLLKDAPILIMDEATSALDSEVEAAIQEQLHQLMENKTVIAIAHRLSTIAEMDRLIVMDQGKIIEDGTHAELLEQNGHYASLWKRQSGGFIDYGDEENEKTA</sequence>
<evidence type="ECO:0000256" key="4">
    <source>
        <dbReference type="ARBA" id="ARBA00022741"/>
    </source>
</evidence>
<comment type="function">
    <text evidence="8">Part of an ABC transporter complex. Transmembrane domains (TMD) form a pore in the inner membrane and the ATP-binding domain (NBD) is responsible for energy generation.</text>
</comment>
<dbReference type="PANTHER" id="PTHR43394">
    <property type="entry name" value="ATP-DEPENDENT PERMEASE MDL1, MITOCHONDRIAL"/>
    <property type="match status" value="1"/>
</dbReference>
<dbReference type="Proteomes" id="UP000258927">
    <property type="component" value="Chromosome"/>
</dbReference>
<keyword evidence="5 12" id="KW-0067">ATP-binding</keyword>
<dbReference type="SUPFAM" id="SSF90123">
    <property type="entry name" value="ABC transporter transmembrane region"/>
    <property type="match status" value="1"/>
</dbReference>
<dbReference type="PROSITE" id="PS50893">
    <property type="entry name" value="ABC_TRANSPORTER_2"/>
    <property type="match status" value="1"/>
</dbReference>
<dbReference type="FunFam" id="3.40.50.300:FF:000218">
    <property type="entry name" value="Multidrug ABC transporter ATP-binding protein"/>
    <property type="match status" value="1"/>
</dbReference>
<gene>
    <name evidence="12" type="ORF">MXMO3_02593</name>
</gene>
<evidence type="ECO:0000256" key="5">
    <source>
        <dbReference type="ARBA" id="ARBA00022840"/>
    </source>
</evidence>
<dbReference type="InterPro" id="IPR003439">
    <property type="entry name" value="ABC_transporter-like_ATP-bd"/>
</dbReference>
<keyword evidence="13" id="KW-1185">Reference proteome</keyword>
<feature type="transmembrane region" description="Helical" evidence="9">
    <location>
        <begin position="41"/>
        <end position="64"/>
    </location>
</feature>
<accession>A0A2R4MGL3</accession>
<protein>
    <submittedName>
        <fullName evidence="12">Putative ABC transporter ATP-binding protein</fullName>
    </submittedName>
</protein>
<evidence type="ECO:0000256" key="3">
    <source>
        <dbReference type="ARBA" id="ARBA00022692"/>
    </source>
</evidence>
<evidence type="ECO:0000256" key="1">
    <source>
        <dbReference type="ARBA" id="ARBA00004651"/>
    </source>
</evidence>
<name>A0A2R4MGL3_9HYPH</name>
<dbReference type="CDD" id="cd07346">
    <property type="entry name" value="ABC_6TM_exporters"/>
    <property type="match status" value="1"/>
</dbReference>
<comment type="subcellular location">
    <subcellularLocation>
        <location evidence="1">Cell membrane</location>
        <topology evidence="1">Multi-pass membrane protein</topology>
    </subcellularLocation>
</comment>
<dbReference type="Pfam" id="PF00664">
    <property type="entry name" value="ABC_membrane"/>
    <property type="match status" value="1"/>
</dbReference>
<dbReference type="SUPFAM" id="SSF52540">
    <property type="entry name" value="P-loop containing nucleoside triphosphate hydrolases"/>
    <property type="match status" value="1"/>
</dbReference>
<feature type="transmembrane region" description="Helical" evidence="9">
    <location>
        <begin position="302"/>
        <end position="323"/>
    </location>
</feature>
<evidence type="ECO:0000313" key="13">
    <source>
        <dbReference type="Proteomes" id="UP000258927"/>
    </source>
</evidence>
<keyword evidence="6 9" id="KW-1133">Transmembrane helix</keyword>
<evidence type="ECO:0000256" key="6">
    <source>
        <dbReference type="ARBA" id="ARBA00022989"/>
    </source>
</evidence>
<keyword evidence="4" id="KW-0547">Nucleotide-binding</keyword>
<dbReference type="Gene3D" id="3.40.50.300">
    <property type="entry name" value="P-loop containing nucleotide triphosphate hydrolases"/>
    <property type="match status" value="1"/>
</dbReference>
<evidence type="ECO:0000256" key="7">
    <source>
        <dbReference type="ARBA" id="ARBA00023136"/>
    </source>
</evidence>
<evidence type="ECO:0000259" key="10">
    <source>
        <dbReference type="PROSITE" id="PS50893"/>
    </source>
</evidence>
<proteinExistence type="inferred from homology"/>
<evidence type="ECO:0000259" key="11">
    <source>
        <dbReference type="PROSITE" id="PS50929"/>
    </source>
</evidence>
<dbReference type="InterPro" id="IPR027417">
    <property type="entry name" value="P-loop_NTPase"/>
</dbReference>
<dbReference type="GO" id="GO:0015421">
    <property type="term" value="F:ABC-type oligopeptide transporter activity"/>
    <property type="evidence" value="ECO:0007669"/>
    <property type="project" value="TreeGrafter"/>
</dbReference>
<dbReference type="InterPro" id="IPR011527">
    <property type="entry name" value="ABC1_TM_dom"/>
</dbReference>
<dbReference type="EMBL" id="CP021330">
    <property type="protein sequence ID" value="AVX05105.1"/>
    <property type="molecule type" value="Genomic_DNA"/>
</dbReference>
<feature type="transmembrane region" description="Helical" evidence="9">
    <location>
        <begin position="84"/>
        <end position="109"/>
    </location>
</feature>
<dbReference type="PROSITE" id="PS50929">
    <property type="entry name" value="ABC_TM1F"/>
    <property type="match status" value="1"/>
</dbReference>
<reference evidence="12 13" key="1">
    <citation type="submission" date="2017-05" db="EMBL/GenBank/DDBJ databases">
        <title>Genome Analysis of Maritalea myrionectae HL2708#5.</title>
        <authorList>
            <consortium name="Cotde Inc.-PKNU"/>
            <person name="Jang D."/>
            <person name="Oh H.-M."/>
        </authorList>
    </citation>
    <scope>NUCLEOTIDE SEQUENCE [LARGE SCALE GENOMIC DNA]</scope>
    <source>
        <strain evidence="12 13">HL2708#5</strain>
    </source>
</reference>
<dbReference type="InterPro" id="IPR039421">
    <property type="entry name" value="Type_1_exporter"/>
</dbReference>
<feature type="domain" description="ABC transporter" evidence="10">
    <location>
        <begin position="365"/>
        <end position="604"/>
    </location>
</feature>
<feature type="transmembrane region" description="Helical" evidence="9">
    <location>
        <begin position="163"/>
        <end position="182"/>
    </location>
</feature>
<comment type="similarity">
    <text evidence="2">Belongs to the ABC transporter superfamily.</text>
</comment>
<dbReference type="InterPro" id="IPR017871">
    <property type="entry name" value="ABC_transporter-like_CS"/>
</dbReference>
<dbReference type="STRING" id="1122213.GCA_000423365_00229"/>
<dbReference type="GO" id="GO:0005886">
    <property type="term" value="C:plasma membrane"/>
    <property type="evidence" value="ECO:0007669"/>
    <property type="project" value="UniProtKB-SubCell"/>
</dbReference>
<evidence type="ECO:0000256" key="8">
    <source>
        <dbReference type="ARBA" id="ARBA00024725"/>
    </source>
</evidence>
<dbReference type="GO" id="GO:0016887">
    <property type="term" value="F:ATP hydrolysis activity"/>
    <property type="evidence" value="ECO:0007669"/>
    <property type="project" value="InterPro"/>
</dbReference>
<dbReference type="SMART" id="SM00382">
    <property type="entry name" value="AAA"/>
    <property type="match status" value="1"/>
</dbReference>
<keyword evidence="7 9" id="KW-0472">Membrane</keyword>
<dbReference type="Pfam" id="PF00005">
    <property type="entry name" value="ABC_tran"/>
    <property type="match status" value="1"/>
</dbReference>
<dbReference type="KEGG" id="mmyr:MXMO3_02593"/>
<feature type="domain" description="ABC transmembrane type-1" evidence="11">
    <location>
        <begin position="44"/>
        <end position="331"/>
    </location>
</feature>
<dbReference type="PANTHER" id="PTHR43394:SF1">
    <property type="entry name" value="ATP-BINDING CASSETTE SUB-FAMILY B MEMBER 10, MITOCHONDRIAL"/>
    <property type="match status" value="1"/>
</dbReference>
<organism evidence="12 13">
    <name type="scientific">Maritalea myrionectae</name>
    <dbReference type="NCBI Taxonomy" id="454601"/>
    <lineage>
        <taxon>Bacteria</taxon>
        <taxon>Pseudomonadati</taxon>
        <taxon>Pseudomonadota</taxon>
        <taxon>Alphaproteobacteria</taxon>
        <taxon>Hyphomicrobiales</taxon>
        <taxon>Devosiaceae</taxon>
        <taxon>Maritalea</taxon>
    </lineage>
</organism>
<dbReference type="GO" id="GO:0005524">
    <property type="term" value="F:ATP binding"/>
    <property type="evidence" value="ECO:0007669"/>
    <property type="project" value="UniProtKB-KW"/>
</dbReference>
<keyword evidence="3 9" id="KW-0812">Transmembrane</keyword>
<dbReference type="InterPro" id="IPR036640">
    <property type="entry name" value="ABC1_TM_sf"/>
</dbReference>